<dbReference type="CDD" id="cd00082">
    <property type="entry name" value="HisKA"/>
    <property type="match status" value="1"/>
</dbReference>
<dbReference type="EMBL" id="SLZR01000024">
    <property type="protein sequence ID" value="TCS36434.1"/>
    <property type="molecule type" value="Genomic_DNA"/>
</dbReference>
<evidence type="ECO:0000256" key="7">
    <source>
        <dbReference type="SAM" id="Phobius"/>
    </source>
</evidence>
<comment type="caution">
    <text evidence="9">The sequence shown here is derived from an EMBL/GenBank/DDBJ whole genome shotgun (WGS) entry which is preliminary data.</text>
</comment>
<dbReference type="InterPro" id="IPR050351">
    <property type="entry name" value="BphY/WalK/GraS-like"/>
</dbReference>
<dbReference type="GO" id="GO:0016036">
    <property type="term" value="P:cellular response to phosphate starvation"/>
    <property type="evidence" value="ECO:0007669"/>
    <property type="project" value="TreeGrafter"/>
</dbReference>
<dbReference type="SUPFAM" id="SSF47384">
    <property type="entry name" value="Homodimeric domain of signal transducing histidine kinase"/>
    <property type="match status" value="1"/>
</dbReference>
<keyword evidence="6" id="KW-0902">Two-component regulatory system</keyword>
<feature type="transmembrane region" description="Helical" evidence="7">
    <location>
        <begin position="51"/>
        <end position="71"/>
    </location>
</feature>
<dbReference type="Proteomes" id="UP000295793">
    <property type="component" value="Unassembled WGS sequence"/>
</dbReference>
<dbReference type="PROSITE" id="PS50109">
    <property type="entry name" value="HIS_KIN"/>
    <property type="match status" value="1"/>
</dbReference>
<keyword evidence="7" id="KW-1133">Transmembrane helix</keyword>
<dbReference type="AlphaFoldDB" id="A0A4R3HUN5"/>
<evidence type="ECO:0000256" key="5">
    <source>
        <dbReference type="ARBA" id="ARBA00022777"/>
    </source>
</evidence>
<dbReference type="SMART" id="SM00388">
    <property type="entry name" value="HisKA"/>
    <property type="match status" value="1"/>
</dbReference>
<dbReference type="RefSeq" id="WP_132703803.1">
    <property type="nucleotide sequence ID" value="NZ_SLZR01000024.1"/>
</dbReference>
<dbReference type="InterPro" id="IPR036097">
    <property type="entry name" value="HisK_dim/P_sf"/>
</dbReference>
<reference evidence="9 10" key="1">
    <citation type="submission" date="2019-03" db="EMBL/GenBank/DDBJ databases">
        <title>Genomic Encyclopedia of Archaeal and Bacterial Type Strains, Phase II (KMG-II): from individual species to whole genera.</title>
        <authorList>
            <person name="Goeker M."/>
        </authorList>
    </citation>
    <scope>NUCLEOTIDE SEQUENCE [LARGE SCALE GENOMIC DNA]</scope>
    <source>
        <strain evidence="9 10">DSM 15388</strain>
    </source>
</reference>
<dbReference type="Pfam" id="PF00512">
    <property type="entry name" value="HisKA"/>
    <property type="match status" value="1"/>
</dbReference>
<dbReference type="GO" id="GO:0000155">
    <property type="term" value="F:phosphorelay sensor kinase activity"/>
    <property type="evidence" value="ECO:0007669"/>
    <property type="project" value="InterPro"/>
</dbReference>
<keyword evidence="5 9" id="KW-0418">Kinase</keyword>
<keyword evidence="4" id="KW-0808">Transferase</keyword>
<keyword evidence="3" id="KW-0597">Phosphoprotein</keyword>
<dbReference type="Pfam" id="PF02518">
    <property type="entry name" value="HATPase_c"/>
    <property type="match status" value="1"/>
</dbReference>
<dbReference type="InterPro" id="IPR004358">
    <property type="entry name" value="Sig_transdc_His_kin-like_C"/>
</dbReference>
<evidence type="ECO:0000256" key="3">
    <source>
        <dbReference type="ARBA" id="ARBA00022553"/>
    </source>
</evidence>
<accession>A0A4R3HUN5</accession>
<dbReference type="InterPro" id="IPR036890">
    <property type="entry name" value="HATPase_C_sf"/>
</dbReference>
<dbReference type="GO" id="GO:0005886">
    <property type="term" value="C:plasma membrane"/>
    <property type="evidence" value="ECO:0007669"/>
    <property type="project" value="TreeGrafter"/>
</dbReference>
<feature type="transmembrane region" description="Helical" evidence="7">
    <location>
        <begin position="152"/>
        <end position="172"/>
    </location>
</feature>
<name>A0A4R3HUN5_9GAMM</name>
<evidence type="ECO:0000313" key="10">
    <source>
        <dbReference type="Proteomes" id="UP000295793"/>
    </source>
</evidence>
<feature type="domain" description="Histidine kinase" evidence="8">
    <location>
        <begin position="312"/>
        <end position="522"/>
    </location>
</feature>
<dbReference type="EC" id="2.7.13.3" evidence="2"/>
<keyword evidence="10" id="KW-1185">Reference proteome</keyword>
<feature type="transmembrane region" description="Helical" evidence="7">
    <location>
        <begin position="127"/>
        <end position="146"/>
    </location>
</feature>
<organism evidence="9 10">
    <name type="scientific">Reinekea marinisedimentorum</name>
    <dbReference type="NCBI Taxonomy" id="230495"/>
    <lineage>
        <taxon>Bacteria</taxon>
        <taxon>Pseudomonadati</taxon>
        <taxon>Pseudomonadota</taxon>
        <taxon>Gammaproteobacteria</taxon>
        <taxon>Oceanospirillales</taxon>
        <taxon>Saccharospirillaceae</taxon>
        <taxon>Reinekea</taxon>
    </lineage>
</organism>
<evidence type="ECO:0000256" key="4">
    <source>
        <dbReference type="ARBA" id="ARBA00022679"/>
    </source>
</evidence>
<dbReference type="PRINTS" id="PR00344">
    <property type="entry name" value="BCTRLSENSOR"/>
</dbReference>
<evidence type="ECO:0000256" key="1">
    <source>
        <dbReference type="ARBA" id="ARBA00000085"/>
    </source>
</evidence>
<dbReference type="Pfam" id="PF25323">
    <property type="entry name" value="6TM_PilS"/>
    <property type="match status" value="1"/>
</dbReference>
<dbReference type="Gene3D" id="1.10.287.130">
    <property type="match status" value="1"/>
</dbReference>
<keyword evidence="7" id="KW-0812">Transmembrane</keyword>
<dbReference type="InterPro" id="IPR005467">
    <property type="entry name" value="His_kinase_dom"/>
</dbReference>
<evidence type="ECO:0000259" key="8">
    <source>
        <dbReference type="PROSITE" id="PS50109"/>
    </source>
</evidence>
<dbReference type="OrthoDB" id="9792686at2"/>
<dbReference type="CDD" id="cd00075">
    <property type="entry name" value="HATPase"/>
    <property type="match status" value="1"/>
</dbReference>
<comment type="catalytic activity">
    <reaction evidence="1">
        <text>ATP + protein L-histidine = ADP + protein N-phospho-L-histidine.</text>
        <dbReference type="EC" id="2.7.13.3"/>
    </reaction>
</comment>
<dbReference type="Gene3D" id="3.30.565.10">
    <property type="entry name" value="Histidine kinase-like ATPase, C-terminal domain"/>
    <property type="match status" value="1"/>
</dbReference>
<evidence type="ECO:0000256" key="2">
    <source>
        <dbReference type="ARBA" id="ARBA00012438"/>
    </source>
</evidence>
<proteinExistence type="predicted"/>
<dbReference type="PANTHER" id="PTHR45453:SF1">
    <property type="entry name" value="PHOSPHATE REGULON SENSOR PROTEIN PHOR"/>
    <property type="match status" value="1"/>
</dbReference>
<feature type="transmembrane region" description="Helical" evidence="7">
    <location>
        <begin position="15"/>
        <end position="36"/>
    </location>
</feature>
<sequence length="528" mass="59284">MPFNFTNVTHRAEQLLFWFGIYRLILASGLLVLALIPDAAMDVFPWVHQESLQLATVSYLVLAILGLLFSVNEQIAKSSVTTLLITDILVMAFILRYCGGVDSGLGSLILITVGIGGMLLPARQSFMTASAAAIAVVYTELLPMPQHLGKDLVQAALLGVAYFVVTALLQYVGHRVKTSEQLARAQADTILDLRHLNELIVQRMRTGIIVITYDGAIRLLNDSARYLLNIEEKRPFWLNKEMHQRLEDWKINNDMMVPPYQASNELPVVSINFAKLQPTEFADIILFLEDNGKMTQQVQQLKLASLGRLTASIAHEIRNPLGAISHASQLLEEAPGLDPADKRLLSIINNHSQRVNSIIQTILDLSRKRQPCVDNIRLSEFVSLCLNERELQIEQNNEKIEVNLIKDCSAEFDINQIKQVLHNLIENGLRYSELKTGERTLHIEINQHDDNKQYYIDILDDGPGVAEDQIKNLFEPFYTTENSGTGLGLYIAKELCDANRLLLSYVSNRSGGCFRMLMSHAISHPIDE</sequence>
<dbReference type="PANTHER" id="PTHR45453">
    <property type="entry name" value="PHOSPHATE REGULON SENSOR PROTEIN PHOR"/>
    <property type="match status" value="1"/>
</dbReference>
<dbReference type="InterPro" id="IPR003594">
    <property type="entry name" value="HATPase_dom"/>
</dbReference>
<dbReference type="SUPFAM" id="SSF55874">
    <property type="entry name" value="ATPase domain of HSP90 chaperone/DNA topoisomerase II/histidine kinase"/>
    <property type="match status" value="1"/>
</dbReference>
<dbReference type="GO" id="GO:0004721">
    <property type="term" value="F:phosphoprotein phosphatase activity"/>
    <property type="evidence" value="ECO:0007669"/>
    <property type="project" value="TreeGrafter"/>
</dbReference>
<feature type="transmembrane region" description="Helical" evidence="7">
    <location>
        <begin position="103"/>
        <end position="120"/>
    </location>
</feature>
<dbReference type="SMART" id="SM00387">
    <property type="entry name" value="HATPase_c"/>
    <property type="match status" value="1"/>
</dbReference>
<protein>
    <recommendedName>
        <fullName evidence="2">histidine kinase</fullName>
        <ecNumber evidence="2">2.7.13.3</ecNumber>
    </recommendedName>
</protein>
<dbReference type="InterPro" id="IPR003661">
    <property type="entry name" value="HisK_dim/P_dom"/>
</dbReference>
<keyword evidence="7" id="KW-0472">Membrane</keyword>
<evidence type="ECO:0000313" key="9">
    <source>
        <dbReference type="EMBL" id="TCS36434.1"/>
    </source>
</evidence>
<gene>
    <name evidence="9" type="ORF">BCF53_12417</name>
</gene>
<evidence type="ECO:0000256" key="6">
    <source>
        <dbReference type="ARBA" id="ARBA00023012"/>
    </source>
</evidence>